<reference evidence="10 11" key="1">
    <citation type="submission" date="2016-11" db="EMBL/GenBank/DDBJ databases">
        <title>Draft Genome Sequences of Nine Cyanobacterial Strains from Diverse Habitats.</title>
        <authorList>
            <person name="Zhu T."/>
            <person name="Hou S."/>
            <person name="Lu X."/>
            <person name="Hess W.R."/>
        </authorList>
    </citation>
    <scope>NUCLEOTIDE SEQUENCE [LARGE SCALE GENOMIC DNA]</scope>
    <source>
        <strain evidence="10 11">NIES-593</strain>
    </source>
</reference>
<feature type="transmembrane region" description="Helical" evidence="7">
    <location>
        <begin position="268"/>
        <end position="291"/>
    </location>
</feature>
<dbReference type="GO" id="GO:0005886">
    <property type="term" value="C:plasma membrane"/>
    <property type="evidence" value="ECO:0007669"/>
    <property type="project" value="UniProtKB-SubCell"/>
</dbReference>
<feature type="transmembrane region" description="Helical" evidence="7">
    <location>
        <begin position="312"/>
        <end position="338"/>
    </location>
</feature>
<organism evidence="10 11">
    <name type="scientific">Hydrococcus rivularis NIES-593</name>
    <dbReference type="NCBI Taxonomy" id="1921803"/>
    <lineage>
        <taxon>Bacteria</taxon>
        <taxon>Bacillati</taxon>
        <taxon>Cyanobacteriota</taxon>
        <taxon>Cyanophyceae</taxon>
        <taxon>Pleurocapsales</taxon>
        <taxon>Hydrococcaceae</taxon>
        <taxon>Hydrococcus</taxon>
    </lineage>
</organism>
<keyword evidence="5 7" id="KW-1133">Transmembrane helix</keyword>
<comment type="subcellular location">
    <subcellularLocation>
        <location evidence="1">Cell membrane</location>
        <topology evidence="1">Multi-pass membrane protein</topology>
    </subcellularLocation>
</comment>
<dbReference type="AlphaFoldDB" id="A0A1U7HI75"/>
<comment type="caution">
    <text evidence="10">The sequence shown here is derived from an EMBL/GenBank/DDBJ whole genome shotgun (WGS) entry which is preliminary data.</text>
</comment>
<evidence type="ECO:0000256" key="3">
    <source>
        <dbReference type="ARBA" id="ARBA00022475"/>
    </source>
</evidence>
<keyword evidence="3" id="KW-1003">Cell membrane</keyword>
<dbReference type="Proteomes" id="UP000186868">
    <property type="component" value="Unassembled WGS sequence"/>
</dbReference>
<accession>A0A1U7HI75</accession>
<dbReference type="STRING" id="1921803.NIES593_10730"/>
<evidence type="ECO:0000256" key="6">
    <source>
        <dbReference type="ARBA" id="ARBA00023136"/>
    </source>
</evidence>
<dbReference type="Pfam" id="PF12704">
    <property type="entry name" value="MacB_PCD"/>
    <property type="match status" value="1"/>
</dbReference>
<gene>
    <name evidence="10" type="ORF">NIES593_10730</name>
</gene>
<keyword evidence="6 7" id="KW-0472">Membrane</keyword>
<evidence type="ECO:0000256" key="1">
    <source>
        <dbReference type="ARBA" id="ARBA00004651"/>
    </source>
</evidence>
<evidence type="ECO:0000256" key="5">
    <source>
        <dbReference type="ARBA" id="ARBA00022989"/>
    </source>
</evidence>
<dbReference type="PANTHER" id="PTHR43738">
    <property type="entry name" value="ABC TRANSPORTER, MEMBRANE PROTEIN"/>
    <property type="match status" value="1"/>
</dbReference>
<evidence type="ECO:0000313" key="11">
    <source>
        <dbReference type="Proteomes" id="UP000186868"/>
    </source>
</evidence>
<keyword evidence="11" id="KW-1185">Reference proteome</keyword>
<dbReference type="InterPro" id="IPR051125">
    <property type="entry name" value="ABC-4/HrtB_transporter"/>
</dbReference>
<keyword evidence="2" id="KW-0813">Transport</keyword>
<feature type="transmembrane region" description="Helical" evidence="7">
    <location>
        <begin position="358"/>
        <end position="377"/>
    </location>
</feature>
<evidence type="ECO:0000259" key="8">
    <source>
        <dbReference type="Pfam" id="PF02687"/>
    </source>
</evidence>
<dbReference type="RefSeq" id="WP_073599571.1">
    <property type="nucleotide sequence ID" value="NZ_MRCB01000010.1"/>
</dbReference>
<protein>
    <submittedName>
        <fullName evidence="10">ABC transporter</fullName>
    </submittedName>
</protein>
<proteinExistence type="predicted"/>
<dbReference type="EMBL" id="MRCB01000010">
    <property type="protein sequence ID" value="OKH23296.1"/>
    <property type="molecule type" value="Genomic_DNA"/>
</dbReference>
<keyword evidence="4 7" id="KW-0812">Transmembrane</keyword>
<evidence type="ECO:0000256" key="7">
    <source>
        <dbReference type="SAM" id="Phobius"/>
    </source>
</evidence>
<dbReference type="OrthoDB" id="180999at2"/>
<dbReference type="PIRSF" id="PIRSF031773">
    <property type="entry name" value="DevC"/>
    <property type="match status" value="1"/>
</dbReference>
<dbReference type="Pfam" id="PF02687">
    <property type="entry name" value="FtsX"/>
    <property type="match status" value="1"/>
</dbReference>
<dbReference type="InterPro" id="IPR025857">
    <property type="entry name" value="MacB_PCD"/>
</dbReference>
<evidence type="ECO:0000256" key="4">
    <source>
        <dbReference type="ARBA" id="ARBA00022692"/>
    </source>
</evidence>
<dbReference type="InterPro" id="IPR003838">
    <property type="entry name" value="ABC3_permease_C"/>
</dbReference>
<feature type="domain" description="MacB-like periplasmic core" evidence="9">
    <location>
        <begin position="21"/>
        <end position="238"/>
    </location>
</feature>
<evidence type="ECO:0000313" key="10">
    <source>
        <dbReference type="EMBL" id="OKH23296.1"/>
    </source>
</evidence>
<evidence type="ECO:0000259" key="9">
    <source>
        <dbReference type="Pfam" id="PF12704"/>
    </source>
</evidence>
<name>A0A1U7HI75_9CYAN</name>
<feature type="domain" description="ABC3 transporter permease C-terminal" evidence="8">
    <location>
        <begin position="274"/>
        <end position="382"/>
    </location>
</feature>
<feature type="transmembrane region" description="Helical" evidence="7">
    <location>
        <begin position="20"/>
        <end position="39"/>
    </location>
</feature>
<sequence length="389" mass="43935">MLQKLPTAWLQLRHQKVRLIVALAGVVFSVVIVFMQFGLQEALFDSAVRFYNGLEGDCFLLSPRSNALIAMETFPKRRLSQALAFEEVEFVTPIYLGQGQWKNPETRDYWRNIFIVGFDIRYPIFSFPGAEENRKKLELPDVVLYDRDSRAEFGPVVAEFEKKGSLVTEIGGRGTNRRIKVVGLFKMGTSFGSDGNLITSHLNFLRLSPSRREGSIDVGLIKLKPGADAQKFKDRLQNYLPKDVKVFTKQELIDFEKHYWQSSTAIGFVFNLGIMLGIMVGVVVVYQILYTNVSEHLSEYATLKAIGYRHRYLLFLVLQQALFIAVLGYIPGFIISMIQYEVTKQATLLPIAMTFERAVIVLVATIAMCFISGASAVQKLKAADPADIF</sequence>
<dbReference type="InterPro" id="IPR005891">
    <property type="entry name" value="DevC"/>
</dbReference>
<evidence type="ECO:0000256" key="2">
    <source>
        <dbReference type="ARBA" id="ARBA00022448"/>
    </source>
</evidence>
<dbReference type="PANTHER" id="PTHR43738:SF1">
    <property type="entry name" value="HEMIN TRANSPORT SYSTEM PERMEASE PROTEIN HRTB-RELATED"/>
    <property type="match status" value="1"/>
</dbReference>
<dbReference type="NCBIfam" id="TIGR01185">
    <property type="entry name" value="devC"/>
    <property type="match status" value="1"/>
</dbReference>